<dbReference type="Gene3D" id="3.40.50.300">
    <property type="entry name" value="P-loop containing nucleotide triphosphate hydrolases"/>
    <property type="match status" value="2"/>
</dbReference>
<sequence length="1118" mass="126116">MSILSTDSAHYYFGKLTSIHNVSEQPAKGKLIELRGVLDSLFKELTSKEQQFFQNTFSRSNFIFDKYDVAPDLREEVHGLRIRANDMVHNAGSNASEDDVLAGMRALALAVSHFGNTPEPTELTTVYGGRPNLTFRRTKKRNHTHVQELQLTILKVEHDPSTPYRTTLFGDAENEENILVNLYDSKDEKDLMRNWFATVGKQLWKYLHVAFYNIQLNEGTENVYSTTPQTIMVVEPDYLIEASKLAECFDRNGLNPNIYLLGKFKQSEGNDRMMLGNVVNSILDKLALSPGAKQMDVRHDPMNEQAFGLLCVTQQMGVHKPELLDKMHHDAAPQVAVIQGVLEQYKKHILLIEPTYFSTKYGLHGRLDMMAQDPEDSSRKNIVELKSGKAPGIHYNGGLWGNNKAQVQCYNMLLESTFPGRSGDSAILYSNSSNEGMPLRNHSESVQLKQELMTVRNYVVLYDFMLAKNPEKVLPKLNPATFGPLPDFDREALANLRQGLENAASNNSLYELKYFREFIGFIAREQRTAKIGSDEVEGVAGFAALWRAARNDKRNNFSILDYLEFSQLTESSEVHLSRGMLSDKMSNLREGDITILYPLIEDDEQAAIKTQILKCNIKKITDREVIVALRSKTMDTGYFKKYPYWALERDLMEKGFDDMTKSMASFLQAPKVKKDLLFGKTTPAFSPVSYAITGDLSEEQRTLVGQALSARDYFLLQGPPGTGKTSRMLRNMVHNLYSNTEENIMVMSFTNSAVEEICRHLSAAGLPHLRLSRSGSAPNCFHQLAMHKTVGELHELVQQTRIFVCTQASFGGFNQLTKFKKFNTVIVDEASQLLEPHLVGILPLFERFILIGDEKQLPAVVTQADKYTKVQSPELAEIQLTSLKNSLFSRLLVICQKNGWNDAYGMLTKQGRMHNDICDFVSQEYYQGKLQPIREDQFAHHTTFSPQSENRYERAMAKARIIFVPAPREAVAKVSAVEAKLVGGFIKAVHKVYGPDFCPDCVGVVTPYRSQIATIKRGGHVEGKIMEQVEIDTVERFQGSERDVIIISLAVNHGKQMQFLESLTDDGLVDRKLNVALTRAKKQVVIVGCESVLRASPSYSKLLDYIIDHNGYVNIESV</sequence>
<evidence type="ECO:0000256" key="5">
    <source>
        <dbReference type="ARBA" id="ARBA00022840"/>
    </source>
</evidence>
<dbReference type="CDD" id="cd18808">
    <property type="entry name" value="SF1_C_Upf1"/>
    <property type="match status" value="1"/>
</dbReference>
<dbReference type="KEGG" id="rti:DC20_02740"/>
<dbReference type="EMBL" id="CP012643">
    <property type="protein sequence ID" value="ALI98090.1"/>
    <property type="molecule type" value="Genomic_DNA"/>
</dbReference>
<dbReference type="STRING" id="512763.DC20_02740"/>
<keyword evidence="5" id="KW-0067">ATP-binding</keyword>
<feature type="domain" description="DNA2/NAM7 helicase helicase" evidence="6">
    <location>
        <begin position="696"/>
        <end position="763"/>
    </location>
</feature>
<dbReference type="InterPro" id="IPR011604">
    <property type="entry name" value="PDDEXK-like_dom_sf"/>
</dbReference>
<dbReference type="Proteomes" id="UP000061382">
    <property type="component" value="Chromosome"/>
</dbReference>
<dbReference type="InterPro" id="IPR047187">
    <property type="entry name" value="SF1_C_Upf1"/>
</dbReference>
<name>A0A0P0C0R2_9BACT</name>
<dbReference type="InterPro" id="IPR041679">
    <property type="entry name" value="DNA2/NAM7-like_C"/>
</dbReference>
<evidence type="ECO:0000313" key="9">
    <source>
        <dbReference type="Proteomes" id="UP000061382"/>
    </source>
</evidence>
<evidence type="ECO:0000256" key="3">
    <source>
        <dbReference type="ARBA" id="ARBA00022801"/>
    </source>
</evidence>
<dbReference type="PANTHER" id="PTHR43788:SF8">
    <property type="entry name" value="DNA-BINDING PROTEIN SMUBP-2"/>
    <property type="match status" value="1"/>
</dbReference>
<keyword evidence="9" id="KW-1185">Reference proteome</keyword>
<reference evidence="8 9" key="1">
    <citation type="submission" date="2015-08" db="EMBL/GenBank/DDBJ databases">
        <title>Complete genome sequence of Rufibacter tibetensis strain 1351t, a radiation-resistant bacterium from tibet plateau.</title>
        <authorList>
            <person name="Dai J."/>
        </authorList>
    </citation>
    <scope>NUCLEOTIDE SEQUENCE [LARGE SCALE GENOMIC DNA]</scope>
    <source>
        <strain evidence="8 9">1351</strain>
    </source>
</reference>
<organism evidence="8 9">
    <name type="scientific">Rufibacter tibetensis</name>
    <dbReference type="NCBI Taxonomy" id="512763"/>
    <lineage>
        <taxon>Bacteria</taxon>
        <taxon>Pseudomonadati</taxon>
        <taxon>Bacteroidota</taxon>
        <taxon>Cytophagia</taxon>
        <taxon>Cytophagales</taxon>
        <taxon>Hymenobacteraceae</taxon>
        <taxon>Rufibacter</taxon>
    </lineage>
</organism>
<comment type="similarity">
    <text evidence="1">Belongs to the DNA2/NAM7 helicase family.</text>
</comment>
<dbReference type="Gene3D" id="3.90.320.10">
    <property type="match status" value="1"/>
</dbReference>
<keyword evidence="2" id="KW-0547">Nucleotide-binding</keyword>
<dbReference type="RefSeq" id="WP_062542424.1">
    <property type="nucleotide sequence ID" value="NZ_CP012643.1"/>
</dbReference>
<keyword evidence="3" id="KW-0378">Hydrolase</keyword>
<dbReference type="PANTHER" id="PTHR43788">
    <property type="entry name" value="DNA2/NAM7 HELICASE FAMILY MEMBER"/>
    <property type="match status" value="1"/>
</dbReference>
<dbReference type="InterPro" id="IPR050534">
    <property type="entry name" value="Coronavir_polyprotein_1ab"/>
</dbReference>
<dbReference type="SUPFAM" id="SSF52540">
    <property type="entry name" value="P-loop containing nucleoside triphosphate hydrolases"/>
    <property type="match status" value="1"/>
</dbReference>
<protein>
    <submittedName>
        <fullName evidence="8">Uncharacterized protein</fullName>
    </submittedName>
</protein>
<feature type="domain" description="DNA2/NAM7 helicase-like C-terminal" evidence="7">
    <location>
        <begin position="883"/>
        <end position="1090"/>
    </location>
</feature>
<evidence type="ECO:0000256" key="1">
    <source>
        <dbReference type="ARBA" id="ARBA00007913"/>
    </source>
</evidence>
<dbReference type="InterPro" id="IPR041677">
    <property type="entry name" value="DNA2/NAM7_AAA_11"/>
</dbReference>
<dbReference type="PATRIC" id="fig|512763.3.peg.605"/>
<dbReference type="Pfam" id="PF13086">
    <property type="entry name" value="AAA_11"/>
    <property type="match status" value="2"/>
</dbReference>
<proteinExistence type="inferred from homology"/>
<gene>
    <name evidence="8" type="ORF">DC20_02740</name>
</gene>
<evidence type="ECO:0000259" key="6">
    <source>
        <dbReference type="Pfam" id="PF13086"/>
    </source>
</evidence>
<evidence type="ECO:0000256" key="4">
    <source>
        <dbReference type="ARBA" id="ARBA00022806"/>
    </source>
</evidence>
<dbReference type="GO" id="GO:0016787">
    <property type="term" value="F:hydrolase activity"/>
    <property type="evidence" value="ECO:0007669"/>
    <property type="project" value="UniProtKB-KW"/>
</dbReference>
<dbReference type="OrthoDB" id="9757917at2"/>
<evidence type="ECO:0000313" key="8">
    <source>
        <dbReference type="EMBL" id="ALI98090.1"/>
    </source>
</evidence>
<dbReference type="GO" id="GO:0005524">
    <property type="term" value="F:ATP binding"/>
    <property type="evidence" value="ECO:0007669"/>
    <property type="project" value="UniProtKB-KW"/>
</dbReference>
<evidence type="ECO:0000256" key="2">
    <source>
        <dbReference type="ARBA" id="ARBA00022741"/>
    </source>
</evidence>
<evidence type="ECO:0000259" key="7">
    <source>
        <dbReference type="Pfam" id="PF13087"/>
    </source>
</evidence>
<dbReference type="InterPro" id="IPR027417">
    <property type="entry name" value="P-loop_NTPase"/>
</dbReference>
<keyword evidence="4" id="KW-0347">Helicase</keyword>
<dbReference type="Pfam" id="PF13087">
    <property type="entry name" value="AAA_12"/>
    <property type="match status" value="1"/>
</dbReference>
<accession>A0A0P0C0R2</accession>
<dbReference type="GO" id="GO:0043139">
    <property type="term" value="F:5'-3' DNA helicase activity"/>
    <property type="evidence" value="ECO:0007669"/>
    <property type="project" value="TreeGrafter"/>
</dbReference>
<feature type="domain" description="DNA2/NAM7 helicase helicase" evidence="6">
    <location>
        <begin position="794"/>
        <end position="862"/>
    </location>
</feature>
<dbReference type="AlphaFoldDB" id="A0A0P0C0R2"/>